<gene>
    <name evidence="1" type="ORF">Q73A0000_04210</name>
</gene>
<protein>
    <submittedName>
        <fullName evidence="1">Uncharacterized protein</fullName>
    </submittedName>
</protein>
<dbReference type="AlphaFoldDB" id="A0A7M2Y7P7"/>
<evidence type="ECO:0000313" key="1">
    <source>
        <dbReference type="EMBL" id="QOW09625.1"/>
    </source>
</evidence>
<reference evidence="1 2" key="1">
    <citation type="submission" date="2019-05" db="EMBL/GenBank/DDBJ databases">
        <title>Chryseobacterium sp. isolated from King George Island, maritime Antarctica.</title>
        <authorList>
            <person name="Peng X."/>
        </authorList>
    </citation>
    <scope>NUCLEOTIDE SEQUENCE [LARGE SCALE GENOMIC DNA]</scope>
    <source>
        <strain evidence="1 2">7-3A</strain>
    </source>
</reference>
<proteinExistence type="predicted"/>
<dbReference type="Proteomes" id="UP000594195">
    <property type="component" value="Chromosome"/>
</dbReference>
<organism evidence="1 2">
    <name type="scientific">Kaistella flava</name>
    <name type="common">ex Peng et al. 2021</name>
    <dbReference type="NCBI Taxonomy" id="2038776"/>
    <lineage>
        <taxon>Bacteria</taxon>
        <taxon>Pseudomonadati</taxon>
        <taxon>Bacteroidota</taxon>
        <taxon>Flavobacteriia</taxon>
        <taxon>Flavobacteriales</taxon>
        <taxon>Weeksellaceae</taxon>
        <taxon>Chryseobacterium group</taxon>
        <taxon>Kaistella</taxon>
    </lineage>
</organism>
<accession>A0A7M2Y7P7</accession>
<sequence>MMENPIFEIKKELIKWIKNLDDLETIQKVLDLKNFDEPASLVSDAQSEYSRTDDFDERFAKGLNPENARKESKKIIREWWDK</sequence>
<name>A0A7M2Y7P7_9FLAO</name>
<evidence type="ECO:0000313" key="2">
    <source>
        <dbReference type="Proteomes" id="UP000594195"/>
    </source>
</evidence>
<dbReference type="EMBL" id="CP040442">
    <property type="protein sequence ID" value="QOW09625.1"/>
    <property type="molecule type" value="Genomic_DNA"/>
</dbReference>
<dbReference type="KEGG" id="kfa:Q73A0000_04210"/>
<keyword evidence="2" id="KW-1185">Reference proteome</keyword>